<evidence type="ECO:0000313" key="1">
    <source>
        <dbReference type="EMBL" id="UQY43900.1"/>
    </source>
</evidence>
<dbReference type="RefSeq" id="WP_249892554.1">
    <property type="nucleotide sequence ID" value="NZ_CP082904.1"/>
</dbReference>
<sequence length="82" mass="9148">MRELSITEVQAVSGAGRVQDKLTEAYGWFFSHAANTLNNLFDLGYDKEAAQKKGEEFGSQLGKAIEVKFANFLERIQNYVTG</sequence>
<evidence type="ECO:0000313" key="2">
    <source>
        <dbReference type="Proteomes" id="UP001056635"/>
    </source>
</evidence>
<name>A0ABY4RB21_9GAMM</name>
<protein>
    <recommendedName>
        <fullName evidence="3">DUF5610 domain-containing protein</fullName>
    </recommendedName>
</protein>
<dbReference type="Proteomes" id="UP001056635">
    <property type="component" value="Chromosome"/>
</dbReference>
<reference evidence="1" key="1">
    <citation type="submission" date="2021-09" db="EMBL/GenBank/DDBJ databases">
        <title>First case of bloodstream infection caused by Mixta hanseatica sp. nov., a member of the Erwiniaceae family.</title>
        <authorList>
            <person name="Both A."/>
            <person name="Huang J."/>
            <person name="Wenzel P."/>
            <person name="Aepfelbacher M."/>
            <person name="Rohde H."/>
            <person name="Christner M."/>
            <person name="Hentschke M."/>
        </authorList>
    </citation>
    <scope>NUCLEOTIDE SEQUENCE</scope>
    <source>
        <strain evidence="1">X22927</strain>
    </source>
</reference>
<dbReference type="EMBL" id="CP082904">
    <property type="protein sequence ID" value="UQY43900.1"/>
    <property type="molecule type" value="Genomic_DNA"/>
</dbReference>
<evidence type="ECO:0008006" key="3">
    <source>
        <dbReference type="Google" id="ProtNLM"/>
    </source>
</evidence>
<proteinExistence type="predicted"/>
<organism evidence="1 2">
    <name type="scientific">Mixta hanseatica</name>
    <dbReference type="NCBI Taxonomy" id="2872648"/>
    <lineage>
        <taxon>Bacteria</taxon>
        <taxon>Pseudomonadati</taxon>
        <taxon>Pseudomonadota</taxon>
        <taxon>Gammaproteobacteria</taxon>
        <taxon>Enterobacterales</taxon>
        <taxon>Erwiniaceae</taxon>
        <taxon>Mixta</taxon>
    </lineage>
</organism>
<accession>A0ABY4RB21</accession>
<gene>
    <name evidence="1" type="ORF">K6958_19010</name>
</gene>
<keyword evidence="2" id="KW-1185">Reference proteome</keyword>